<name>A0ABP8KC16_9ACTN</name>
<proteinExistence type="predicted"/>
<comment type="caution">
    <text evidence="1">The sequence shown here is derived from an EMBL/GenBank/DDBJ whole genome shotgun (WGS) entry which is preliminary data.</text>
</comment>
<sequence>MIPAQALARAARRAAAAAIPAGAGSDGLVTTETIRECEMHSAAHRHGRAASQLILALNAADSVDAAIAAAMAEARYLGAHGVPEMQAFAEAITARRGALAGRVLGGRVTEMGAWVRMAWPAITQLAEAAG</sequence>
<dbReference type="Proteomes" id="UP001500635">
    <property type="component" value="Unassembled WGS sequence"/>
</dbReference>
<reference evidence="2" key="1">
    <citation type="journal article" date="2019" name="Int. J. Syst. Evol. Microbiol.">
        <title>The Global Catalogue of Microorganisms (GCM) 10K type strain sequencing project: providing services to taxonomists for standard genome sequencing and annotation.</title>
        <authorList>
            <consortium name="The Broad Institute Genomics Platform"/>
            <consortium name="The Broad Institute Genome Sequencing Center for Infectious Disease"/>
            <person name="Wu L."/>
            <person name="Ma J."/>
        </authorList>
    </citation>
    <scope>NUCLEOTIDE SEQUENCE [LARGE SCALE GENOMIC DNA]</scope>
    <source>
        <strain evidence="2">JCM 17688</strain>
    </source>
</reference>
<dbReference type="EMBL" id="BAABFR010000114">
    <property type="protein sequence ID" value="GAA4403903.1"/>
    <property type="molecule type" value="Genomic_DNA"/>
</dbReference>
<evidence type="ECO:0000313" key="1">
    <source>
        <dbReference type="EMBL" id="GAA4403903.1"/>
    </source>
</evidence>
<evidence type="ECO:0000313" key="2">
    <source>
        <dbReference type="Proteomes" id="UP001500635"/>
    </source>
</evidence>
<protein>
    <recommendedName>
        <fullName evidence="3">DUF222 domain-containing protein</fullName>
    </recommendedName>
</protein>
<keyword evidence="2" id="KW-1185">Reference proteome</keyword>
<accession>A0ABP8KC16</accession>
<evidence type="ECO:0008006" key="3">
    <source>
        <dbReference type="Google" id="ProtNLM"/>
    </source>
</evidence>
<organism evidence="1 2">
    <name type="scientific">Tsukamurella soli</name>
    <dbReference type="NCBI Taxonomy" id="644556"/>
    <lineage>
        <taxon>Bacteria</taxon>
        <taxon>Bacillati</taxon>
        <taxon>Actinomycetota</taxon>
        <taxon>Actinomycetes</taxon>
        <taxon>Mycobacteriales</taxon>
        <taxon>Tsukamurellaceae</taxon>
        <taxon>Tsukamurella</taxon>
    </lineage>
</organism>
<gene>
    <name evidence="1" type="ORF">GCM10023147_45870</name>
</gene>